<evidence type="ECO:0000313" key="1">
    <source>
        <dbReference type="EMBL" id="GFR76265.1"/>
    </source>
</evidence>
<name>A0AAV4FVF4_9GAST</name>
<protein>
    <submittedName>
        <fullName evidence="1">Uncharacterized protein</fullName>
    </submittedName>
</protein>
<evidence type="ECO:0000313" key="2">
    <source>
        <dbReference type="Proteomes" id="UP000762676"/>
    </source>
</evidence>
<accession>A0AAV4FVF4</accession>
<comment type="caution">
    <text evidence="1">The sequence shown here is derived from an EMBL/GenBank/DDBJ whole genome shotgun (WGS) entry which is preliminary data.</text>
</comment>
<reference evidence="1 2" key="1">
    <citation type="journal article" date="2021" name="Elife">
        <title>Chloroplast acquisition without the gene transfer in kleptoplastic sea slugs, Plakobranchus ocellatus.</title>
        <authorList>
            <person name="Maeda T."/>
            <person name="Takahashi S."/>
            <person name="Yoshida T."/>
            <person name="Shimamura S."/>
            <person name="Takaki Y."/>
            <person name="Nagai Y."/>
            <person name="Toyoda A."/>
            <person name="Suzuki Y."/>
            <person name="Arimoto A."/>
            <person name="Ishii H."/>
            <person name="Satoh N."/>
            <person name="Nishiyama T."/>
            <person name="Hasebe M."/>
            <person name="Maruyama T."/>
            <person name="Minagawa J."/>
            <person name="Obokata J."/>
            <person name="Shigenobu S."/>
        </authorList>
    </citation>
    <scope>NUCLEOTIDE SEQUENCE [LARGE SCALE GENOMIC DNA]</scope>
</reference>
<sequence>MDGGTEHFEEVTPDIAEAKRKDQGYDECDVWVEGHEGSRNWKACTKNPGHIGFTPASQFSPDLLPKPYNEDPDVIELVRLQIELTVRLRVHYTSNARPDGYSLSKFKGQHIPHTGSGIVFVAVYKCPPPPPENENYKGCPCQFCDSAEPRAPRKPEWWSIGVRTAKHVSFDTDETKTAIADLDLDFPGQMVSKIQLHGLYSATSHLEGDIARIYFATHDDAIGQRLKMASKRFDDLSASMLMKYRDPERFPMYTIICSHPHGCSKQVSVGPRTGRLIVNYKVENDQPDEEWTEHTYTTPTCEGSSGAPIVLLGREKISGRHWHMISHVHRQALPSGEGHSGMTLECFVNTDLPIDSKAQSRPLPI</sequence>
<organism evidence="1 2">
    <name type="scientific">Elysia marginata</name>
    <dbReference type="NCBI Taxonomy" id="1093978"/>
    <lineage>
        <taxon>Eukaryota</taxon>
        <taxon>Metazoa</taxon>
        <taxon>Spiralia</taxon>
        <taxon>Lophotrochozoa</taxon>
        <taxon>Mollusca</taxon>
        <taxon>Gastropoda</taxon>
        <taxon>Heterobranchia</taxon>
        <taxon>Euthyneura</taxon>
        <taxon>Panpulmonata</taxon>
        <taxon>Sacoglossa</taxon>
        <taxon>Placobranchoidea</taxon>
        <taxon>Plakobranchidae</taxon>
        <taxon>Elysia</taxon>
    </lineage>
</organism>
<proteinExistence type="predicted"/>
<dbReference type="EMBL" id="BMAT01011635">
    <property type="protein sequence ID" value="GFR76265.1"/>
    <property type="molecule type" value="Genomic_DNA"/>
</dbReference>
<keyword evidence="2" id="KW-1185">Reference proteome</keyword>
<dbReference type="Proteomes" id="UP000762676">
    <property type="component" value="Unassembled WGS sequence"/>
</dbReference>
<gene>
    <name evidence="1" type="ORF">ElyMa_005796400</name>
</gene>
<dbReference type="AlphaFoldDB" id="A0AAV4FVF4"/>